<dbReference type="CDD" id="cd00433">
    <property type="entry name" value="Peptidase_M17"/>
    <property type="match status" value="1"/>
</dbReference>
<evidence type="ECO:0000313" key="6">
    <source>
        <dbReference type="EMBL" id="GMH87552.1"/>
    </source>
</evidence>
<dbReference type="GO" id="GO:0030145">
    <property type="term" value="F:manganese ion binding"/>
    <property type="evidence" value="ECO:0007669"/>
    <property type="project" value="InterPro"/>
</dbReference>
<dbReference type="SUPFAM" id="SSF53187">
    <property type="entry name" value="Zn-dependent exopeptidases"/>
    <property type="match status" value="1"/>
</dbReference>
<dbReference type="Gene3D" id="3.40.630.10">
    <property type="entry name" value="Zn peptidases"/>
    <property type="match status" value="1"/>
</dbReference>
<dbReference type="InterPro" id="IPR000819">
    <property type="entry name" value="Peptidase_M17_C"/>
</dbReference>
<feature type="domain" description="Cytosol aminopeptidase" evidence="5">
    <location>
        <begin position="307"/>
        <end position="314"/>
    </location>
</feature>
<evidence type="ECO:0000256" key="2">
    <source>
        <dbReference type="ARBA" id="ARBA00022438"/>
    </source>
</evidence>
<keyword evidence="2" id="KW-0031">Aminopeptidase</keyword>
<comment type="similarity">
    <text evidence="1">Belongs to the peptidase M17 family.</text>
</comment>
<dbReference type="PROSITE" id="PS00631">
    <property type="entry name" value="CYTOSOL_AP"/>
    <property type="match status" value="1"/>
</dbReference>
<keyword evidence="4" id="KW-0378">Hydrolase</keyword>
<dbReference type="Pfam" id="PF00883">
    <property type="entry name" value="Peptidase_M17"/>
    <property type="match status" value="1"/>
</dbReference>
<dbReference type="GO" id="GO:0070006">
    <property type="term" value="F:metalloaminopeptidase activity"/>
    <property type="evidence" value="ECO:0007669"/>
    <property type="project" value="InterPro"/>
</dbReference>
<keyword evidence="3" id="KW-0645">Protease</keyword>
<proteinExistence type="inferred from homology"/>
<gene>
    <name evidence="6" type="ORF">TrVE_jg9516</name>
</gene>
<dbReference type="EMBL" id="BRXX01000073">
    <property type="protein sequence ID" value="GMH87552.1"/>
    <property type="molecule type" value="Genomic_DNA"/>
</dbReference>
<dbReference type="PANTHER" id="PTHR11963">
    <property type="entry name" value="LEUCINE AMINOPEPTIDASE-RELATED"/>
    <property type="match status" value="1"/>
</dbReference>
<dbReference type="GO" id="GO:0006508">
    <property type="term" value="P:proteolysis"/>
    <property type="evidence" value="ECO:0007669"/>
    <property type="project" value="UniProtKB-KW"/>
</dbReference>
<dbReference type="GO" id="GO:0005737">
    <property type="term" value="C:cytoplasm"/>
    <property type="evidence" value="ECO:0007669"/>
    <property type="project" value="InterPro"/>
</dbReference>
<evidence type="ECO:0000256" key="1">
    <source>
        <dbReference type="ARBA" id="ARBA00009528"/>
    </source>
</evidence>
<organism evidence="6 7">
    <name type="scientific">Triparma verrucosa</name>
    <dbReference type="NCBI Taxonomy" id="1606542"/>
    <lineage>
        <taxon>Eukaryota</taxon>
        <taxon>Sar</taxon>
        <taxon>Stramenopiles</taxon>
        <taxon>Ochrophyta</taxon>
        <taxon>Bolidophyceae</taxon>
        <taxon>Parmales</taxon>
        <taxon>Triparmaceae</taxon>
        <taxon>Triparma</taxon>
    </lineage>
</organism>
<sequence>MFHRSIPVTLLRPLHGPLSALRLYHTVPIPILNVSSPSTSFPSCLLKIVKSEEDFKRLPETGHLKYKPDKLYELSANLTVFTSPEKKGLTRLSKFPKLPHSSYHIDPSTSSLSLLSILLGQYSYKPYAEPSPPITFNLSSPPPPSLSPLLTSIFASKTLINSPPNLLNPTTFTAITSTLLPGPWKEIVGPELSLKFKATSAVGSASLHQPRILKYRHVGEGPLFTIIGKSVTFDSGGLSLKPSGSMINMKKDMGGGAIATGLCMLLKASNFNFELILPVVENMINGEAYRLGDVIEHDNGLTTEVLNTDAEGRLILSDALCWTEGGDGYVIDFATLTGAARVALGVEVGMYFTDDDELGERIYRKGLEVKDPVWRMPLYEGYEKRLKGKISDLTNVTRDGGLGGAITAALYLKNFVPEKKKWVHFDVNGMDEHGMGEANGLRACWEVIKEIVEEEKNRN</sequence>
<dbReference type="Proteomes" id="UP001165160">
    <property type="component" value="Unassembled WGS sequence"/>
</dbReference>
<name>A0A9W7BBU5_9STRA</name>
<reference evidence="7" key="1">
    <citation type="journal article" date="2023" name="Commun. Biol.">
        <title>Genome analysis of Parmales, the sister group of diatoms, reveals the evolutionary specialization of diatoms from phago-mixotrophs to photoautotrophs.</title>
        <authorList>
            <person name="Ban H."/>
            <person name="Sato S."/>
            <person name="Yoshikawa S."/>
            <person name="Yamada K."/>
            <person name="Nakamura Y."/>
            <person name="Ichinomiya M."/>
            <person name="Sato N."/>
            <person name="Blanc-Mathieu R."/>
            <person name="Endo H."/>
            <person name="Kuwata A."/>
            <person name="Ogata H."/>
        </authorList>
    </citation>
    <scope>NUCLEOTIDE SEQUENCE [LARGE SCALE GENOMIC DNA]</scope>
    <source>
        <strain evidence="7">NIES 3699</strain>
    </source>
</reference>
<evidence type="ECO:0000313" key="7">
    <source>
        <dbReference type="Proteomes" id="UP001165160"/>
    </source>
</evidence>
<dbReference type="PANTHER" id="PTHR11963:SF20">
    <property type="entry name" value="PEPTIDASE B"/>
    <property type="match status" value="1"/>
</dbReference>
<accession>A0A9W7BBU5</accession>
<evidence type="ECO:0000259" key="5">
    <source>
        <dbReference type="PROSITE" id="PS00631"/>
    </source>
</evidence>
<dbReference type="InterPro" id="IPR011356">
    <property type="entry name" value="Leucine_aapep/pepB"/>
</dbReference>
<keyword evidence="7" id="KW-1185">Reference proteome</keyword>
<evidence type="ECO:0000256" key="4">
    <source>
        <dbReference type="ARBA" id="ARBA00022801"/>
    </source>
</evidence>
<evidence type="ECO:0000256" key="3">
    <source>
        <dbReference type="ARBA" id="ARBA00022670"/>
    </source>
</evidence>
<dbReference type="AlphaFoldDB" id="A0A9W7BBU5"/>
<dbReference type="PRINTS" id="PR00481">
    <property type="entry name" value="LAMNOPPTDASE"/>
</dbReference>
<comment type="caution">
    <text evidence="6">The sequence shown here is derived from an EMBL/GenBank/DDBJ whole genome shotgun (WGS) entry which is preliminary data.</text>
</comment>
<protein>
    <recommendedName>
        <fullName evidence="5">Cytosol aminopeptidase domain-containing protein</fullName>
    </recommendedName>
</protein>